<dbReference type="FunCoup" id="C4QZK2">
    <property type="interactions" value="42"/>
</dbReference>
<gene>
    <name evidence="8" type="ordered locus">PAS_chr2-1_0075</name>
</gene>
<dbReference type="PANTHER" id="PTHR13254">
    <property type="entry name" value="GOLGI AUTOANTIGEN, GOLGIN SUBFAMILY A, 7"/>
    <property type="match status" value="1"/>
</dbReference>
<proteinExistence type="inferred from homology"/>
<dbReference type="AlphaFoldDB" id="C4QZK2"/>
<dbReference type="GO" id="GO:0016409">
    <property type="term" value="F:palmitoyltransferase activity"/>
    <property type="evidence" value="ECO:0007669"/>
    <property type="project" value="EnsemblFungi"/>
</dbReference>
<feature type="domain" description="Golgin subfamily A member 7/ERF4" evidence="7">
    <location>
        <begin position="52"/>
        <end position="196"/>
    </location>
</feature>
<dbReference type="PANTHER" id="PTHR13254:SF0">
    <property type="entry name" value="GOLGIN SUBFAMILY A MEMBER 7_ERF4 DOMAIN-CONTAINING PROTEIN"/>
    <property type="match status" value="1"/>
</dbReference>
<evidence type="ECO:0000256" key="3">
    <source>
        <dbReference type="ARBA" id="ARBA00011396"/>
    </source>
</evidence>
<evidence type="ECO:0000259" key="7">
    <source>
        <dbReference type="Pfam" id="PF10256"/>
    </source>
</evidence>
<dbReference type="GO" id="GO:0005789">
    <property type="term" value="C:endoplasmic reticulum membrane"/>
    <property type="evidence" value="ECO:0007669"/>
    <property type="project" value="UniProtKB-SubCell"/>
</dbReference>
<dbReference type="EMBL" id="FN392320">
    <property type="protein sequence ID" value="CAY68676.1"/>
    <property type="molecule type" value="Genomic_DNA"/>
</dbReference>
<evidence type="ECO:0000256" key="1">
    <source>
        <dbReference type="ARBA" id="ARBA00004406"/>
    </source>
</evidence>
<reference evidence="8 9" key="1">
    <citation type="journal article" date="2009" name="Nat. Biotechnol.">
        <title>Genome sequence of the recombinant protein production host Pichia pastoris.</title>
        <authorList>
            <person name="De Schutter K."/>
            <person name="Lin Y.C."/>
            <person name="Tiels P."/>
            <person name="Van Hecke A."/>
            <person name="Glinka S."/>
            <person name="Weber-Lehmann J."/>
            <person name="Rouze P."/>
            <person name="Van de Peer Y."/>
            <person name="Callewaert N."/>
        </authorList>
    </citation>
    <scope>NUCLEOTIDE SEQUENCE [LARGE SCALE GENOMIC DNA]</scope>
    <source>
        <strain evidence="9">GS115 / ATCC 20864</strain>
    </source>
</reference>
<name>C4QZK2_KOMPG</name>
<dbReference type="HOGENOM" id="CLU_087349_0_0_1"/>
<dbReference type="GeneID" id="8198471"/>
<dbReference type="eggNOG" id="ENOG502S30T">
    <property type="taxonomic scope" value="Eukaryota"/>
</dbReference>
<dbReference type="OrthoDB" id="5377273at2759"/>
<keyword evidence="9" id="KW-1185">Reference proteome</keyword>
<comment type="subcellular location">
    <subcellularLocation>
        <location evidence="1">Endoplasmic reticulum membrane</location>
        <topology evidence="1">Peripheral membrane protein</topology>
    </subcellularLocation>
</comment>
<evidence type="ECO:0000256" key="6">
    <source>
        <dbReference type="ARBA" id="ARBA00023136"/>
    </source>
</evidence>
<protein>
    <recommendedName>
        <fullName evidence="4">Ras modification protein ERF4</fullName>
    </recommendedName>
</protein>
<dbReference type="InterPro" id="IPR019383">
    <property type="entry name" value="Golgin_A_7/ERF4"/>
</dbReference>
<dbReference type="GO" id="GO:0006612">
    <property type="term" value="P:protein targeting to membrane"/>
    <property type="evidence" value="ECO:0007669"/>
    <property type="project" value="EnsemblFungi"/>
</dbReference>
<dbReference type="Pfam" id="PF10256">
    <property type="entry name" value="Erf4"/>
    <property type="match status" value="1"/>
</dbReference>
<sequence length="215" mass="24976">MTLFFYNYHEFSIYDYKKIGESTVRSHDKPLIITHFDNPYISLLSAGKGTRIVRVPRVHDVPGDSYIRFSTVLPGEEPAAIRADEQTDKEHTLETQPFTIDGIYEEHGYGLTSHSPLSNIFTDEEFQKVVTEINRLLKAKRNWWMEKLSILAFGILSFYTQTSVDDYVIQKNREWEEKNIDARIVPPSWNGYLSLDFEVLDPMLFAIGSESKNER</sequence>
<comment type="similarity">
    <text evidence="2">Belongs to the ERF4 family.</text>
</comment>
<dbReference type="STRING" id="644223.C4QZK2"/>
<keyword evidence="5" id="KW-0256">Endoplasmic reticulum</keyword>
<keyword evidence="6" id="KW-0472">Membrane</keyword>
<evidence type="ECO:0000256" key="5">
    <source>
        <dbReference type="ARBA" id="ARBA00022824"/>
    </source>
</evidence>
<dbReference type="InParanoid" id="C4QZK2"/>
<evidence type="ECO:0000256" key="4">
    <source>
        <dbReference type="ARBA" id="ARBA00018463"/>
    </source>
</evidence>
<evidence type="ECO:0000313" key="9">
    <source>
        <dbReference type="Proteomes" id="UP000000314"/>
    </source>
</evidence>
<dbReference type="GO" id="GO:0031211">
    <property type="term" value="C:endoplasmic reticulum palmitoyltransferase complex"/>
    <property type="evidence" value="ECO:0007669"/>
    <property type="project" value="EnsemblFungi"/>
</dbReference>
<dbReference type="InterPro" id="IPR051371">
    <property type="entry name" value="Ras_palmitoyltransferase"/>
</dbReference>
<dbReference type="Proteomes" id="UP000000314">
    <property type="component" value="Chromosome 2"/>
</dbReference>
<comment type="subunit">
    <text evidence="3">Interacts with ERF2.</text>
</comment>
<accession>C4QZK2</accession>
<dbReference type="RefSeq" id="XP_002490956.1">
    <property type="nucleotide sequence ID" value="XM_002490911.1"/>
</dbReference>
<evidence type="ECO:0000256" key="2">
    <source>
        <dbReference type="ARBA" id="ARBA00007732"/>
    </source>
</evidence>
<dbReference type="KEGG" id="ppa:PAS_chr2-1_0075"/>
<organism evidence="8 9">
    <name type="scientific">Komagataella phaffii (strain GS115 / ATCC 20864)</name>
    <name type="common">Yeast</name>
    <name type="synonym">Pichia pastoris</name>
    <dbReference type="NCBI Taxonomy" id="644223"/>
    <lineage>
        <taxon>Eukaryota</taxon>
        <taxon>Fungi</taxon>
        <taxon>Dikarya</taxon>
        <taxon>Ascomycota</taxon>
        <taxon>Saccharomycotina</taxon>
        <taxon>Pichiomycetes</taxon>
        <taxon>Pichiales</taxon>
        <taxon>Pichiaceae</taxon>
        <taxon>Komagataella</taxon>
    </lineage>
</organism>
<evidence type="ECO:0000313" key="8">
    <source>
        <dbReference type="EMBL" id="CAY68676.1"/>
    </source>
</evidence>